<feature type="region of interest" description="Disordered" evidence="3">
    <location>
        <begin position="92"/>
        <end position="117"/>
    </location>
</feature>
<dbReference type="GO" id="GO:0005886">
    <property type="term" value="C:plasma membrane"/>
    <property type="evidence" value="ECO:0007669"/>
    <property type="project" value="UniProtKB-SubCell"/>
</dbReference>
<comment type="caution">
    <text evidence="5">The sequence shown here is derived from an EMBL/GenBank/DDBJ whole genome shotgun (WGS) entry which is preliminary data.</text>
</comment>
<dbReference type="InterPro" id="IPR013612">
    <property type="entry name" value="AA_permease_N"/>
</dbReference>
<evidence type="ECO:0000256" key="3">
    <source>
        <dbReference type="SAM" id="MobiDB-lite"/>
    </source>
</evidence>
<keyword evidence="2" id="KW-0813">Transport</keyword>
<proteinExistence type="predicted"/>
<evidence type="ECO:0000259" key="4">
    <source>
        <dbReference type="Pfam" id="PF08403"/>
    </source>
</evidence>
<reference evidence="5" key="1">
    <citation type="journal article" date="2021" name="Sci. Adv.">
        <title>The American lobster genome reveals insights on longevity, neural, and immune adaptations.</title>
        <authorList>
            <person name="Polinski J.M."/>
            <person name="Zimin A.V."/>
            <person name="Clark K.F."/>
            <person name="Kohn A.B."/>
            <person name="Sadowski N."/>
            <person name="Timp W."/>
            <person name="Ptitsyn A."/>
            <person name="Khanna P."/>
            <person name="Romanova D.Y."/>
            <person name="Williams P."/>
            <person name="Greenwood S.J."/>
            <person name="Moroz L.L."/>
            <person name="Walt D.R."/>
            <person name="Bodnar A.G."/>
        </authorList>
    </citation>
    <scope>NUCLEOTIDE SEQUENCE</scope>
    <source>
        <strain evidence="5">GMGI-L3</strain>
    </source>
</reference>
<evidence type="ECO:0000256" key="2">
    <source>
        <dbReference type="ARBA" id="ARBA00022448"/>
    </source>
</evidence>
<name>A0A8J5K483_HOMAM</name>
<dbReference type="AlphaFoldDB" id="A0A8J5K483"/>
<comment type="subcellular location">
    <subcellularLocation>
        <location evidence="1">Cell membrane</location>
        <topology evidence="1">Multi-pass membrane protein</topology>
    </subcellularLocation>
</comment>
<evidence type="ECO:0000313" key="6">
    <source>
        <dbReference type="Proteomes" id="UP000747542"/>
    </source>
</evidence>
<dbReference type="EMBL" id="JAHLQT010021820">
    <property type="protein sequence ID" value="KAG7167219.1"/>
    <property type="molecule type" value="Genomic_DNA"/>
</dbReference>
<evidence type="ECO:0000313" key="5">
    <source>
        <dbReference type="EMBL" id="KAG7167219.1"/>
    </source>
</evidence>
<sequence>MSQDKRQRFHVNRVDTQDQRGDAETTHSPPIPDIEEICDSPTSPPSDLEPNMGTHSGTLSGTHSGTQSTFRSLRQLTREALPRLDHYRNLASIMHGPEAHQRPTLDDLHQPPPNKEDSVKLKINILQEEEEMNEVFWSRKTL</sequence>
<feature type="region of interest" description="Disordered" evidence="3">
    <location>
        <begin position="1"/>
        <end position="77"/>
    </location>
</feature>
<feature type="compositionally biased region" description="Polar residues" evidence="3">
    <location>
        <begin position="53"/>
        <end position="75"/>
    </location>
</feature>
<dbReference type="Proteomes" id="UP000747542">
    <property type="component" value="Unassembled WGS sequence"/>
</dbReference>
<protein>
    <submittedName>
        <fullName evidence="5">Putative Amino acid permease N-terminal-containing protein</fullName>
    </submittedName>
</protein>
<organism evidence="5 6">
    <name type="scientific">Homarus americanus</name>
    <name type="common">American lobster</name>
    <dbReference type="NCBI Taxonomy" id="6706"/>
    <lineage>
        <taxon>Eukaryota</taxon>
        <taxon>Metazoa</taxon>
        <taxon>Ecdysozoa</taxon>
        <taxon>Arthropoda</taxon>
        <taxon>Crustacea</taxon>
        <taxon>Multicrustacea</taxon>
        <taxon>Malacostraca</taxon>
        <taxon>Eumalacostraca</taxon>
        <taxon>Eucarida</taxon>
        <taxon>Decapoda</taxon>
        <taxon>Pleocyemata</taxon>
        <taxon>Astacidea</taxon>
        <taxon>Nephropoidea</taxon>
        <taxon>Nephropidae</taxon>
        <taxon>Homarus</taxon>
    </lineage>
</organism>
<accession>A0A8J5K483</accession>
<feature type="domain" description="Amino acid permease N-terminal" evidence="4">
    <location>
        <begin position="79"/>
        <end position="119"/>
    </location>
</feature>
<dbReference type="Pfam" id="PF08403">
    <property type="entry name" value="AA_permease_N"/>
    <property type="match status" value="1"/>
</dbReference>
<gene>
    <name evidence="5" type="ORF">Hamer_G017129</name>
</gene>
<feature type="compositionally biased region" description="Basic and acidic residues" evidence="3">
    <location>
        <begin position="1"/>
        <end position="25"/>
    </location>
</feature>
<evidence type="ECO:0000256" key="1">
    <source>
        <dbReference type="ARBA" id="ARBA00004651"/>
    </source>
</evidence>
<feature type="compositionally biased region" description="Basic and acidic residues" evidence="3">
    <location>
        <begin position="97"/>
        <end position="117"/>
    </location>
</feature>
<keyword evidence="6" id="KW-1185">Reference proteome</keyword>